<dbReference type="Pfam" id="PF07693">
    <property type="entry name" value="KAP_NTPase"/>
    <property type="match status" value="1"/>
</dbReference>
<feature type="compositionally biased region" description="Polar residues" evidence="2">
    <location>
        <begin position="1260"/>
        <end position="1270"/>
    </location>
</feature>
<dbReference type="SMART" id="SM00248">
    <property type="entry name" value="ANK"/>
    <property type="match status" value="11"/>
</dbReference>
<name>A0A158Q365_DRAME</name>
<gene>
    <name evidence="6" type="ORF">DME_LOCUS6129</name>
</gene>
<reference evidence="9" key="1">
    <citation type="submission" date="2016-04" db="UniProtKB">
        <authorList>
            <consortium name="WormBaseParasite"/>
        </authorList>
    </citation>
    <scope>IDENTIFICATION</scope>
</reference>
<dbReference type="Pfam" id="PF00023">
    <property type="entry name" value="Ank"/>
    <property type="match status" value="3"/>
</dbReference>
<feature type="transmembrane region" description="Helical" evidence="3">
    <location>
        <begin position="701"/>
        <end position="725"/>
    </location>
</feature>
<feature type="transmembrane region" description="Helical" evidence="3">
    <location>
        <begin position="544"/>
        <end position="568"/>
    </location>
</feature>
<feature type="repeat" description="ANK" evidence="1">
    <location>
        <begin position="351"/>
        <end position="383"/>
    </location>
</feature>
<dbReference type="PROSITE" id="PS50088">
    <property type="entry name" value="ANK_REPEAT"/>
    <property type="match status" value="9"/>
</dbReference>
<feature type="repeat" description="ANK" evidence="1">
    <location>
        <begin position="219"/>
        <end position="251"/>
    </location>
</feature>
<feature type="region of interest" description="Disordered" evidence="2">
    <location>
        <begin position="1260"/>
        <end position="1311"/>
    </location>
</feature>
<keyword evidence="3" id="KW-1133">Transmembrane helix</keyword>
<dbReference type="Proteomes" id="UP000038040">
    <property type="component" value="Unplaced"/>
</dbReference>
<feature type="repeat" description="ANK" evidence="1">
    <location>
        <begin position="318"/>
        <end position="350"/>
    </location>
</feature>
<keyword evidence="8" id="KW-1185">Reference proteome</keyword>
<feature type="repeat" description="ANK" evidence="1">
    <location>
        <begin position="186"/>
        <end position="218"/>
    </location>
</feature>
<dbReference type="STRING" id="318479.A0A158Q365"/>
<dbReference type="WBParaSite" id="DME_0000176901-mRNA-1">
    <property type="protein sequence ID" value="DME_0000176901-mRNA-1"/>
    <property type="gene ID" value="DME_0000176901"/>
</dbReference>
<evidence type="ECO:0000256" key="2">
    <source>
        <dbReference type="SAM" id="MobiDB-lite"/>
    </source>
</evidence>
<evidence type="ECO:0000313" key="7">
    <source>
        <dbReference type="Proteomes" id="UP000038040"/>
    </source>
</evidence>
<protein>
    <submittedName>
        <fullName evidence="9">ANK_REP_REGION domain-containing protein</fullName>
    </submittedName>
</protein>
<evidence type="ECO:0000313" key="9">
    <source>
        <dbReference type="WBParaSite" id="DME_0000176901-mRNA-1"/>
    </source>
</evidence>
<evidence type="ECO:0000256" key="3">
    <source>
        <dbReference type="SAM" id="Phobius"/>
    </source>
</evidence>
<keyword evidence="1" id="KW-0040">ANK repeat</keyword>
<dbReference type="PANTHER" id="PTHR24116">
    <property type="entry name" value="KINASE D-INTERACTING SUBSTRATE OF 220 KDA"/>
    <property type="match status" value="1"/>
</dbReference>
<dbReference type="SUPFAM" id="SSF48403">
    <property type="entry name" value="Ankyrin repeat"/>
    <property type="match status" value="1"/>
</dbReference>
<evidence type="ECO:0000256" key="1">
    <source>
        <dbReference type="PROSITE-ProRule" id="PRU00023"/>
    </source>
</evidence>
<feature type="repeat" description="ANK" evidence="1">
    <location>
        <begin position="119"/>
        <end position="151"/>
    </location>
</feature>
<feature type="repeat" description="ANK" evidence="1">
    <location>
        <begin position="285"/>
        <end position="317"/>
    </location>
</feature>
<feature type="compositionally biased region" description="Basic and acidic residues" evidence="2">
    <location>
        <begin position="1271"/>
        <end position="1285"/>
    </location>
</feature>
<feature type="transmembrane region" description="Helical" evidence="3">
    <location>
        <begin position="661"/>
        <end position="689"/>
    </location>
</feature>
<sequence>MWHEAARSAFAVATILPSAMDPTKVCEIFENLEKGDFDESKLTAFQLATLRNSNGETLLLVAARTGQIKIVRELIKYSEVDDIDLDGWTALLNVAYQGFSDIAEVLLQADANVDSPDLMGWSPLMWSVYKNHFGCAEIFLKHGAHVNIIDDEDGLTPLIVACGRGYVELVELLLRHGAEVNACDKFGSTALIWASRKGFRAIIEMLLNAGAELDAVGMYSSTALILATRGNYIDVVELLLSREPNVNVTDQNGLSALGIAAREGYAEIAEMLINSGAYVNVIDRFGNSILASAVRSGNASIVRMLLDRHADVNARDSENRTALHLAIDKSFMDIVLVLLEKRPNLELKNMDGETALLRAVKNRHVGLCQILVNSCAKISATDNAGDNALHLALRAKSKRITQTLLSNPSDLRLLYRPNKLGQTPYSIDQSNAQPILPLIFGPVDAETHMDAMLGYDIYSNVLADIVCEPNLTLPLTIGLYAKWGSGKSLLLAKLKDSLHNFSRSWLDGVHLSWSWSLVFSIAMLVVLLALMIMSATAFLVDMTVLLSIGVLGVIFFFIVVLTYGVIYYGSEVKAWHRSLSAGREIAKALAHFRLFLNMATVHAPIRREKELLTSPVSFLFADYHRLSSIGGEQALAKIVVNLFEAAENHFARESSTKHRKFCGIPVILLAAIFLLSLNSALFLITLWFYRSELDSSIMFGSISLLSLAFLLFIYPLYLLIFYGLINVPKKRINRAAQIVAEIRFEGFMQKLQQEVDLLAKMIKTLDSLTSSQTRLVVIVDGLDNCEQERMVQTLDALELLFSARANRPFIVIIAVDPHIIVSAVNHSMHSALTGTELTGHDYLKNIITMPIYLHNSALRQLQKKLRDKRESIADWKERFRRQDTFHGSYMSLSGDIRTRKSTALLGTTNWNHTLMTDDYFSNMNPRAMKRIVNALTLTGRLMRAFEIEFSWLTLGFWVSLIEQWPCRMCWLIDRALDIQHNDQHSLAQVYNQLKHSIPKKDPLIDLDRNPDNFESFLEQASSAGPDQLTVGHARRFVPCTSNLDPYLRKLIRERRNNLEVPAIISSVQTAPGKLIDSALTGFAKYLFKDSGLWSTIDVPLVEMKLDEIVFLIRKLDINEERLAVIEERIRSANLNGLVLSACDLSDVERSLALSLGDWTMVKLLIETLRNSAISDVNKAHAPPFVPQLPRCISLVSTQEHKRRIASQSEVENDHHWLLESLSGMDAVETEGDADVVIASRSTSVRFDDAASDKDSIASMYGSNENLLENSRTPERSSSTRDERMNMIRANSVHSERNNGAVSKEDSESRCQEQQLTVKRRLIEDKRTSLHQVFDRNA</sequence>
<dbReference type="InterPro" id="IPR002110">
    <property type="entry name" value="Ankyrin_rpt"/>
</dbReference>
<dbReference type="OrthoDB" id="6084525at2759"/>
<keyword evidence="3" id="KW-0472">Membrane</keyword>
<dbReference type="InterPro" id="IPR057092">
    <property type="entry name" value="SAM_KIDINS220"/>
</dbReference>
<dbReference type="GO" id="GO:0030165">
    <property type="term" value="F:PDZ domain binding"/>
    <property type="evidence" value="ECO:0007669"/>
    <property type="project" value="TreeGrafter"/>
</dbReference>
<feature type="repeat" description="ANK" evidence="1">
    <location>
        <begin position="86"/>
        <end position="118"/>
    </location>
</feature>
<dbReference type="Gene3D" id="1.25.40.20">
    <property type="entry name" value="Ankyrin repeat-containing domain"/>
    <property type="match status" value="4"/>
</dbReference>
<feature type="domain" description="KAP NTPase" evidence="4">
    <location>
        <begin position="455"/>
        <end position="942"/>
    </location>
</feature>
<reference evidence="6 8" key="2">
    <citation type="submission" date="2018-11" db="EMBL/GenBank/DDBJ databases">
        <authorList>
            <consortium name="Pathogen Informatics"/>
        </authorList>
    </citation>
    <scope>NUCLEOTIDE SEQUENCE [LARGE SCALE GENOMIC DNA]</scope>
</reference>
<evidence type="ECO:0000313" key="6">
    <source>
        <dbReference type="EMBL" id="VDN56156.1"/>
    </source>
</evidence>
<proteinExistence type="predicted"/>
<organism evidence="7 9">
    <name type="scientific">Dracunculus medinensis</name>
    <name type="common">Guinea worm</name>
    <dbReference type="NCBI Taxonomy" id="318479"/>
    <lineage>
        <taxon>Eukaryota</taxon>
        <taxon>Metazoa</taxon>
        <taxon>Ecdysozoa</taxon>
        <taxon>Nematoda</taxon>
        <taxon>Chromadorea</taxon>
        <taxon>Rhabditida</taxon>
        <taxon>Spirurina</taxon>
        <taxon>Dracunculoidea</taxon>
        <taxon>Dracunculidae</taxon>
        <taxon>Dracunculus</taxon>
    </lineage>
</organism>
<dbReference type="PANTHER" id="PTHR24116:SF0">
    <property type="entry name" value="KINASE D-INTERACTING SUBSTRATE OF 220 KDA"/>
    <property type="match status" value="1"/>
</dbReference>
<dbReference type="PROSITE" id="PS50297">
    <property type="entry name" value="ANK_REP_REGION"/>
    <property type="match status" value="5"/>
</dbReference>
<dbReference type="AlphaFoldDB" id="A0A158Q365"/>
<accession>A0A158Q365</accession>
<feature type="domain" description="Kinase D-interacting substrate of 220 kDa-like SAM" evidence="5">
    <location>
        <begin position="1098"/>
        <end position="1174"/>
    </location>
</feature>
<evidence type="ECO:0000259" key="4">
    <source>
        <dbReference type="Pfam" id="PF07693"/>
    </source>
</evidence>
<feature type="repeat" description="ANK" evidence="1">
    <location>
        <begin position="153"/>
        <end position="185"/>
    </location>
</feature>
<dbReference type="InterPro" id="IPR011646">
    <property type="entry name" value="KAP_P-loop"/>
</dbReference>
<dbReference type="Proteomes" id="UP000274756">
    <property type="component" value="Unassembled WGS sequence"/>
</dbReference>
<dbReference type="InterPro" id="IPR036770">
    <property type="entry name" value="Ankyrin_rpt-contain_sf"/>
</dbReference>
<evidence type="ECO:0000259" key="5">
    <source>
        <dbReference type="Pfam" id="PF23307"/>
    </source>
</evidence>
<dbReference type="EMBL" id="UYYG01001154">
    <property type="protein sequence ID" value="VDN56156.1"/>
    <property type="molecule type" value="Genomic_DNA"/>
</dbReference>
<dbReference type="Pfam" id="PF12796">
    <property type="entry name" value="Ank_2"/>
    <property type="match status" value="2"/>
</dbReference>
<feature type="transmembrane region" description="Helical" evidence="3">
    <location>
        <begin position="513"/>
        <end position="532"/>
    </location>
</feature>
<dbReference type="GO" id="GO:0019887">
    <property type="term" value="F:protein kinase regulator activity"/>
    <property type="evidence" value="ECO:0007669"/>
    <property type="project" value="TreeGrafter"/>
</dbReference>
<evidence type="ECO:0000313" key="8">
    <source>
        <dbReference type="Proteomes" id="UP000274756"/>
    </source>
</evidence>
<dbReference type="InterPro" id="IPR052771">
    <property type="entry name" value="Neurotrophin_sig_adaptor"/>
</dbReference>
<dbReference type="Pfam" id="PF23307">
    <property type="entry name" value="SAM_KIDINS220"/>
    <property type="match status" value="1"/>
</dbReference>
<keyword evidence="3" id="KW-0812">Transmembrane</keyword>
<feature type="repeat" description="ANK" evidence="1">
    <location>
        <begin position="252"/>
        <end position="284"/>
    </location>
</feature>